<dbReference type="InterPro" id="IPR023397">
    <property type="entry name" value="SAM-dep_MeTrfase_MraW_recog"/>
</dbReference>
<dbReference type="Gene3D" id="3.40.50.150">
    <property type="entry name" value="Vaccinia Virus protein VP39"/>
    <property type="match status" value="1"/>
</dbReference>
<protein>
    <recommendedName>
        <fullName evidence="6">Ribosomal RNA small subunit methyltransferase H</fullName>
        <ecNumber evidence="6">2.1.1.199</ecNumber>
    </recommendedName>
    <alternativeName>
        <fullName evidence="6">16S rRNA m(4)C1402 methyltransferase</fullName>
    </alternativeName>
    <alternativeName>
        <fullName evidence="6">rRNA (cytosine-N(4)-)-methyltransferase RsmH</fullName>
    </alternativeName>
</protein>
<dbReference type="EC" id="2.1.1.199" evidence="6"/>
<comment type="similarity">
    <text evidence="1 6">Belongs to the methyltransferase superfamily. RsmH family.</text>
</comment>
<keyword evidence="2 6" id="KW-0698">rRNA processing</keyword>
<evidence type="ECO:0000313" key="9">
    <source>
        <dbReference type="Proteomes" id="UP000324143"/>
    </source>
</evidence>
<evidence type="ECO:0000256" key="6">
    <source>
        <dbReference type="HAMAP-Rule" id="MF_01007"/>
    </source>
</evidence>
<dbReference type="GO" id="GO:0005737">
    <property type="term" value="C:cytoplasm"/>
    <property type="evidence" value="ECO:0007669"/>
    <property type="project" value="UniProtKB-SubCell"/>
</dbReference>
<dbReference type="SUPFAM" id="SSF81799">
    <property type="entry name" value="Putative methyltransferase TM0872, insert domain"/>
    <property type="match status" value="1"/>
</dbReference>
<dbReference type="HAMAP" id="MF_01007">
    <property type="entry name" value="16SrRNA_methyltr_H"/>
    <property type="match status" value="1"/>
</dbReference>
<dbReference type="InterPro" id="IPR029063">
    <property type="entry name" value="SAM-dependent_MTases_sf"/>
</dbReference>
<reference evidence="8" key="1">
    <citation type="submission" date="2019-08" db="EMBL/GenBank/DDBJ databases">
        <title>Genomic characterization of a novel candidate phylum (ARYD3) from a high temperature, high salinity tertiary oil reservoir in north central Oklahoma, USA.</title>
        <authorList>
            <person name="Youssef N.H."/>
            <person name="Yadav A."/>
            <person name="Elshahed M.S."/>
        </authorList>
    </citation>
    <scope>NUCLEOTIDE SEQUENCE [LARGE SCALE GENOMIC DNA]</scope>
    <source>
        <strain evidence="8">ARYD3</strain>
    </source>
</reference>
<evidence type="ECO:0000256" key="2">
    <source>
        <dbReference type="ARBA" id="ARBA00022552"/>
    </source>
</evidence>
<dbReference type="InterPro" id="IPR002903">
    <property type="entry name" value="RsmH"/>
</dbReference>
<proteinExistence type="inferred from homology"/>
<keyword evidence="9" id="KW-1185">Reference proteome</keyword>
<sequence>MKYHEPVLKDEIIDYLLIKPKGVYLDMTLGGGGHSIEILKNLSEDGLLIGVDQDKEAIKYANNRFKDFDNYILFNENFVSDKLWGKLKKHGNFDGIIFDLGVSTHQLKKADRGFSFQKDGPLDMRMSKNIDMTAEYVVNKYDQKDLADIIYKYGEERNSRRIAKKIVRNRPIKTTRELADIIRSCFSHKQKRRMKIDVATRTFQALRIYINQELEILEKALDRSISNLKKGGRLEVITYHSLEDREVKKKFKREAKDCICPPEIPICKCDHKAKIKWINKSVIRPGEEEMKENPSSRSAKLRVVERI</sequence>
<dbReference type="PANTHER" id="PTHR11265:SF0">
    <property type="entry name" value="12S RRNA N4-METHYLCYTIDINE METHYLTRANSFERASE"/>
    <property type="match status" value="1"/>
</dbReference>
<evidence type="ECO:0000256" key="4">
    <source>
        <dbReference type="ARBA" id="ARBA00022679"/>
    </source>
</evidence>
<comment type="function">
    <text evidence="6">Specifically methylates the N4 position of cytidine in position 1402 (C1402) of 16S rRNA.</text>
</comment>
<dbReference type="NCBIfam" id="TIGR00006">
    <property type="entry name" value="16S rRNA (cytosine(1402)-N(4))-methyltransferase RsmH"/>
    <property type="match status" value="1"/>
</dbReference>
<dbReference type="AlphaFoldDB" id="A0A5D0MFJ8"/>
<keyword evidence="6" id="KW-0963">Cytoplasm</keyword>
<dbReference type="GO" id="GO:0071424">
    <property type="term" value="F:rRNA (cytosine-N4-)-methyltransferase activity"/>
    <property type="evidence" value="ECO:0007669"/>
    <property type="project" value="UniProtKB-UniRule"/>
</dbReference>
<dbReference type="GO" id="GO:0070475">
    <property type="term" value="P:rRNA base methylation"/>
    <property type="evidence" value="ECO:0007669"/>
    <property type="project" value="UniProtKB-UniRule"/>
</dbReference>
<keyword evidence="5 6" id="KW-0949">S-adenosyl-L-methionine</keyword>
<comment type="caution">
    <text evidence="8">The sequence shown here is derived from an EMBL/GenBank/DDBJ whole genome shotgun (WGS) entry which is preliminary data.</text>
</comment>
<feature type="binding site" evidence="6">
    <location>
        <position position="106"/>
    </location>
    <ligand>
        <name>S-adenosyl-L-methionine</name>
        <dbReference type="ChEBI" id="CHEBI:59789"/>
    </ligand>
</feature>
<feature type="binding site" evidence="6">
    <location>
        <begin position="32"/>
        <end position="34"/>
    </location>
    <ligand>
        <name>S-adenosyl-L-methionine</name>
        <dbReference type="ChEBI" id="CHEBI:59789"/>
    </ligand>
</feature>
<dbReference type="Proteomes" id="UP000324143">
    <property type="component" value="Unassembled WGS sequence"/>
</dbReference>
<dbReference type="FunFam" id="1.10.150.170:FF:000003">
    <property type="entry name" value="Ribosomal RNA small subunit methyltransferase H"/>
    <property type="match status" value="1"/>
</dbReference>
<evidence type="ECO:0000256" key="7">
    <source>
        <dbReference type="SAM" id="MobiDB-lite"/>
    </source>
</evidence>
<dbReference type="EMBL" id="VSIX01000089">
    <property type="protein sequence ID" value="TYB30675.1"/>
    <property type="molecule type" value="Genomic_DNA"/>
</dbReference>
<dbReference type="Gene3D" id="1.10.150.170">
    <property type="entry name" value="Putative methyltransferase TM0872, insert domain"/>
    <property type="match status" value="1"/>
</dbReference>
<dbReference type="SUPFAM" id="SSF53335">
    <property type="entry name" value="S-adenosyl-L-methionine-dependent methyltransferases"/>
    <property type="match status" value="1"/>
</dbReference>
<keyword evidence="4 6" id="KW-0808">Transferase</keyword>
<accession>A0A5D0MFJ8</accession>
<comment type="subcellular location">
    <subcellularLocation>
        <location evidence="6">Cytoplasm</location>
    </subcellularLocation>
</comment>
<dbReference type="PANTHER" id="PTHR11265">
    <property type="entry name" value="S-ADENOSYL-METHYLTRANSFERASE MRAW"/>
    <property type="match status" value="1"/>
</dbReference>
<comment type="catalytic activity">
    <reaction evidence="6">
        <text>cytidine(1402) in 16S rRNA + S-adenosyl-L-methionine = N(4)-methylcytidine(1402) in 16S rRNA + S-adenosyl-L-homocysteine + H(+)</text>
        <dbReference type="Rhea" id="RHEA:42928"/>
        <dbReference type="Rhea" id="RHEA-COMP:10286"/>
        <dbReference type="Rhea" id="RHEA-COMP:10287"/>
        <dbReference type="ChEBI" id="CHEBI:15378"/>
        <dbReference type="ChEBI" id="CHEBI:57856"/>
        <dbReference type="ChEBI" id="CHEBI:59789"/>
        <dbReference type="ChEBI" id="CHEBI:74506"/>
        <dbReference type="ChEBI" id="CHEBI:82748"/>
        <dbReference type="EC" id="2.1.1.199"/>
    </reaction>
</comment>
<feature type="binding site" evidence="6">
    <location>
        <position position="52"/>
    </location>
    <ligand>
        <name>S-adenosyl-L-methionine</name>
        <dbReference type="ChEBI" id="CHEBI:59789"/>
    </ligand>
</feature>
<feature type="region of interest" description="Disordered" evidence="7">
    <location>
        <begin position="288"/>
        <end position="307"/>
    </location>
</feature>
<name>A0A5D0MFJ8_9BACT</name>
<keyword evidence="3 6" id="KW-0489">Methyltransferase</keyword>
<dbReference type="Pfam" id="PF01795">
    <property type="entry name" value="Methyltransf_5"/>
    <property type="match status" value="1"/>
</dbReference>
<gene>
    <name evidence="6 8" type="primary">rsmH</name>
    <name evidence="8" type="ORF">FXF47_07815</name>
</gene>
<organism evidence="8 9">
    <name type="scientific">Candidatus Mcinerneyibacterium aminivorans</name>
    <dbReference type="NCBI Taxonomy" id="2703815"/>
    <lineage>
        <taxon>Bacteria</taxon>
        <taxon>Candidatus Macinerneyibacteriota</taxon>
        <taxon>Candidatus Mcinerneyibacteria</taxon>
        <taxon>Candidatus Mcinerneyibacteriales</taxon>
        <taxon>Candidatus Mcinerneyibacteriaceae</taxon>
        <taxon>Candidatus Mcinerneyibacterium</taxon>
    </lineage>
</organism>
<dbReference type="PIRSF" id="PIRSF004486">
    <property type="entry name" value="MraW"/>
    <property type="match status" value="1"/>
</dbReference>
<evidence type="ECO:0000256" key="5">
    <source>
        <dbReference type="ARBA" id="ARBA00022691"/>
    </source>
</evidence>
<feature type="binding site" evidence="6">
    <location>
        <position position="99"/>
    </location>
    <ligand>
        <name>S-adenosyl-L-methionine</name>
        <dbReference type="ChEBI" id="CHEBI:59789"/>
    </ligand>
</feature>
<feature type="binding site" evidence="6">
    <location>
        <position position="78"/>
    </location>
    <ligand>
        <name>S-adenosyl-L-methionine</name>
        <dbReference type="ChEBI" id="CHEBI:59789"/>
    </ligand>
</feature>
<evidence type="ECO:0000313" key="8">
    <source>
        <dbReference type="EMBL" id="TYB30675.1"/>
    </source>
</evidence>
<evidence type="ECO:0000256" key="1">
    <source>
        <dbReference type="ARBA" id="ARBA00010396"/>
    </source>
</evidence>
<evidence type="ECO:0000256" key="3">
    <source>
        <dbReference type="ARBA" id="ARBA00022603"/>
    </source>
</evidence>